<dbReference type="RefSeq" id="XP_060338038.1">
    <property type="nucleotide sequence ID" value="XM_060469158.1"/>
</dbReference>
<gene>
    <name evidence="1" type="ORF">EV420DRAFT_1473605</name>
</gene>
<organism evidence="1 2">
    <name type="scientific">Armillaria tabescens</name>
    <name type="common">Ringless honey mushroom</name>
    <name type="synonym">Agaricus tabescens</name>
    <dbReference type="NCBI Taxonomy" id="1929756"/>
    <lineage>
        <taxon>Eukaryota</taxon>
        <taxon>Fungi</taxon>
        <taxon>Dikarya</taxon>
        <taxon>Basidiomycota</taxon>
        <taxon>Agaricomycotina</taxon>
        <taxon>Agaricomycetes</taxon>
        <taxon>Agaricomycetidae</taxon>
        <taxon>Agaricales</taxon>
        <taxon>Marasmiineae</taxon>
        <taxon>Physalacriaceae</taxon>
        <taxon>Desarmillaria</taxon>
    </lineage>
</organism>
<name>A0AA39NLC0_ARMTA</name>
<dbReference type="AlphaFoldDB" id="A0AA39NLC0"/>
<reference evidence="1" key="1">
    <citation type="submission" date="2023-06" db="EMBL/GenBank/DDBJ databases">
        <authorList>
            <consortium name="Lawrence Berkeley National Laboratory"/>
            <person name="Ahrendt S."/>
            <person name="Sahu N."/>
            <person name="Indic B."/>
            <person name="Wong-Bajracharya J."/>
            <person name="Merenyi Z."/>
            <person name="Ke H.-M."/>
            <person name="Monk M."/>
            <person name="Kocsube S."/>
            <person name="Drula E."/>
            <person name="Lipzen A."/>
            <person name="Balint B."/>
            <person name="Henrissat B."/>
            <person name="Andreopoulos B."/>
            <person name="Martin F.M."/>
            <person name="Harder C.B."/>
            <person name="Rigling D."/>
            <person name="Ford K.L."/>
            <person name="Foster G.D."/>
            <person name="Pangilinan J."/>
            <person name="Papanicolaou A."/>
            <person name="Barry K."/>
            <person name="LaButti K."/>
            <person name="Viragh M."/>
            <person name="Koriabine M."/>
            <person name="Yan M."/>
            <person name="Riley R."/>
            <person name="Champramary S."/>
            <person name="Plett K.L."/>
            <person name="Tsai I.J."/>
            <person name="Slot J."/>
            <person name="Sipos G."/>
            <person name="Plett J."/>
            <person name="Nagy L.G."/>
            <person name="Grigoriev I.V."/>
        </authorList>
    </citation>
    <scope>NUCLEOTIDE SEQUENCE</scope>
    <source>
        <strain evidence="1">CCBAS 213</strain>
    </source>
</reference>
<protein>
    <submittedName>
        <fullName evidence="1">Uncharacterized protein</fullName>
    </submittedName>
</protein>
<sequence>MDFMEILPSCSHFIYQAIAYPPSDTILNNYLVPSQDQVNNLKLMYKYAPFLATLFLYTAETLKSDCEETYPTPEALALAWKQCLAAVKIKWKLEIATQDLVNIFSQKVIPRRYDRPLEFIIYLNEAHTLTWEGELDSEGLLAKDNQPQLVGKCLVILAQQSAISCFLPSSRLPLGYLIAHGHPVPVLVFLNHMFNQKCCCSMNSVDLITAMHHGSLQNPLYDSSTSQLAFRIQNCAEEVPILVKPQTVMPAQEDLPVLS</sequence>
<dbReference type="GeneID" id="85352706"/>
<accession>A0AA39NLC0</accession>
<keyword evidence="2" id="KW-1185">Reference proteome</keyword>
<evidence type="ECO:0000313" key="1">
    <source>
        <dbReference type="EMBL" id="KAK0467763.1"/>
    </source>
</evidence>
<comment type="caution">
    <text evidence="1">The sequence shown here is derived from an EMBL/GenBank/DDBJ whole genome shotgun (WGS) entry which is preliminary data.</text>
</comment>
<proteinExistence type="predicted"/>
<dbReference type="Proteomes" id="UP001175211">
    <property type="component" value="Unassembled WGS sequence"/>
</dbReference>
<evidence type="ECO:0000313" key="2">
    <source>
        <dbReference type="Proteomes" id="UP001175211"/>
    </source>
</evidence>
<dbReference type="EMBL" id="JAUEPS010000002">
    <property type="protein sequence ID" value="KAK0467763.1"/>
    <property type="molecule type" value="Genomic_DNA"/>
</dbReference>